<organism evidence="3 4">
    <name type="scientific">Vitrella brassicaformis (strain CCMP3155)</name>
    <dbReference type="NCBI Taxonomy" id="1169540"/>
    <lineage>
        <taxon>Eukaryota</taxon>
        <taxon>Sar</taxon>
        <taxon>Alveolata</taxon>
        <taxon>Colpodellida</taxon>
        <taxon>Vitrellaceae</taxon>
        <taxon>Vitrella</taxon>
    </lineage>
</organism>
<proteinExistence type="predicted"/>
<evidence type="ECO:0008006" key="5">
    <source>
        <dbReference type="Google" id="ProtNLM"/>
    </source>
</evidence>
<evidence type="ECO:0000256" key="2">
    <source>
        <dbReference type="SAM" id="SignalP"/>
    </source>
</evidence>
<evidence type="ECO:0000256" key="1">
    <source>
        <dbReference type="SAM" id="MobiDB-lite"/>
    </source>
</evidence>
<keyword evidence="4" id="KW-1185">Reference proteome</keyword>
<accession>A0A0G4GYR9</accession>
<dbReference type="Proteomes" id="UP000041254">
    <property type="component" value="Unassembled WGS sequence"/>
</dbReference>
<feature type="signal peptide" evidence="2">
    <location>
        <begin position="1"/>
        <end position="17"/>
    </location>
</feature>
<sequence>MPAAGLVLFVLFQAALAAFDSVASTHRSQHHDALNNATLAHALPSCPPQDNLAVKHSLSRKGQFQKRPCGDKRLCLLELLPEKQAKFLDCSSGQETMGERELGSTVVEDAFTIKTEDGKTCDYRFSTTAFCDNGPLAEEMAKVLQKREKRGPSFAVFRPKKKQSGQQQTEKHQQNECPAVDEGPAGLIKGNPAAGIQGPGELAACKSLRFCRVGHHMTKAPAVGLAVFVLCKKDQLDREILTEVGSRIVGLQIRADTFKTTPSTPSGEQVVRSYIIPLEQMVHQTPERDVLQCSALVRDGEKACKTDT</sequence>
<protein>
    <recommendedName>
        <fullName evidence="5">SAG-related sequence</fullName>
    </recommendedName>
</protein>
<feature type="chain" id="PRO_5005191352" description="SAG-related sequence" evidence="2">
    <location>
        <begin position="18"/>
        <end position="308"/>
    </location>
</feature>
<evidence type="ECO:0000313" key="3">
    <source>
        <dbReference type="EMBL" id="CEM36183.1"/>
    </source>
</evidence>
<dbReference type="EMBL" id="CDMY01000878">
    <property type="protein sequence ID" value="CEM36183.1"/>
    <property type="molecule type" value="Genomic_DNA"/>
</dbReference>
<dbReference type="AlphaFoldDB" id="A0A0G4GYR9"/>
<evidence type="ECO:0000313" key="4">
    <source>
        <dbReference type="Proteomes" id="UP000041254"/>
    </source>
</evidence>
<reference evidence="3 4" key="1">
    <citation type="submission" date="2014-11" db="EMBL/GenBank/DDBJ databases">
        <authorList>
            <person name="Zhu J."/>
            <person name="Qi W."/>
            <person name="Song R."/>
        </authorList>
    </citation>
    <scope>NUCLEOTIDE SEQUENCE [LARGE SCALE GENOMIC DNA]</scope>
</reference>
<name>A0A0G4GYR9_VITBC</name>
<dbReference type="VEuPathDB" id="CryptoDB:Vbra_19123"/>
<dbReference type="InParanoid" id="A0A0G4GYR9"/>
<keyword evidence="2" id="KW-0732">Signal</keyword>
<gene>
    <name evidence="3" type="ORF">Vbra_19123</name>
</gene>
<feature type="region of interest" description="Disordered" evidence="1">
    <location>
        <begin position="154"/>
        <end position="179"/>
    </location>
</feature>